<feature type="transmembrane region" description="Helical" evidence="1">
    <location>
        <begin position="25"/>
        <end position="49"/>
    </location>
</feature>
<keyword evidence="1" id="KW-1133">Transmembrane helix</keyword>
<accession>F0WEA8</accession>
<dbReference type="AlphaFoldDB" id="F0WEA8"/>
<protein>
    <submittedName>
        <fullName evidence="2">Uncharacterized protein AlNc14C73G4965</fullName>
    </submittedName>
</protein>
<name>F0WEA8_9STRA</name>
<reference evidence="2" key="1">
    <citation type="journal article" date="2011" name="PLoS Biol.">
        <title>Gene gain and loss during evolution of obligate parasitism in the white rust pathogen of Arabidopsis thaliana.</title>
        <authorList>
            <person name="Kemen E."/>
            <person name="Gardiner A."/>
            <person name="Schultz-Larsen T."/>
            <person name="Kemen A.C."/>
            <person name="Balmuth A.L."/>
            <person name="Robert-Seilaniantz A."/>
            <person name="Bailey K."/>
            <person name="Holub E."/>
            <person name="Studholme D.J."/>
            <person name="Maclean D."/>
            <person name="Jones J.D."/>
        </authorList>
    </citation>
    <scope>NUCLEOTIDE SEQUENCE</scope>
</reference>
<gene>
    <name evidence="2" type="primary">AlNc14C73G4965</name>
    <name evidence="2" type="ORF">ALNC14_056820</name>
</gene>
<dbReference type="HOGENOM" id="CLU_080598_1_0_1"/>
<sequence>MGASITIINDTRKDWRCLLSPDHQALGIATTISMIVSFVTTFIYTGAIFHPWFEAMSAAGTARWMGVSVGMWRGFATAMVPYANTAAAVAVISTFSVSVARAINAVLDTRGYVIIAAGGYHRFDPMGPWLWQQGTCVNVSATNVTNVHTETLYMRPIFSGSLFHHDRRYRIQSWIDKKGTVGRDFKLLPNTSTGTPDSQRESLASRFRSGYQSFTRFDEPPNVLSNRYDALFDTSR</sequence>
<dbReference type="EMBL" id="FR824118">
    <property type="protein sequence ID" value="CCA19539.1"/>
    <property type="molecule type" value="Genomic_DNA"/>
</dbReference>
<reference evidence="2" key="2">
    <citation type="submission" date="2011-02" db="EMBL/GenBank/DDBJ databases">
        <authorList>
            <person name="MacLean D."/>
        </authorList>
    </citation>
    <scope>NUCLEOTIDE SEQUENCE</scope>
</reference>
<evidence type="ECO:0000313" key="2">
    <source>
        <dbReference type="EMBL" id="CCA19539.1"/>
    </source>
</evidence>
<evidence type="ECO:0000256" key="1">
    <source>
        <dbReference type="SAM" id="Phobius"/>
    </source>
</evidence>
<proteinExistence type="predicted"/>
<keyword evidence="1" id="KW-0472">Membrane</keyword>
<keyword evidence="1" id="KW-0812">Transmembrane</keyword>
<organism evidence="2">
    <name type="scientific">Albugo laibachii Nc14</name>
    <dbReference type="NCBI Taxonomy" id="890382"/>
    <lineage>
        <taxon>Eukaryota</taxon>
        <taxon>Sar</taxon>
        <taxon>Stramenopiles</taxon>
        <taxon>Oomycota</taxon>
        <taxon>Peronosporomycetes</taxon>
        <taxon>Albuginales</taxon>
        <taxon>Albuginaceae</taxon>
        <taxon>Albugo</taxon>
    </lineage>
</organism>